<dbReference type="HOGENOM" id="CLU_166212_0_0_3"/>
<dbReference type="BioCyc" id="PMAR59922:G1G80-1978-MONOMER"/>
<organism evidence="1 2">
    <name type="scientific">Prochlorococcus marinus (strain MIT 9303)</name>
    <dbReference type="NCBI Taxonomy" id="59922"/>
    <lineage>
        <taxon>Bacteria</taxon>
        <taxon>Bacillati</taxon>
        <taxon>Cyanobacteriota</taxon>
        <taxon>Cyanophyceae</taxon>
        <taxon>Synechococcales</taxon>
        <taxon>Prochlorococcaceae</taxon>
        <taxon>Prochlorococcus</taxon>
    </lineage>
</organism>
<reference evidence="1 2" key="1">
    <citation type="journal article" date="2007" name="PLoS Genet.">
        <title>Patterns and implications of gene gain and loss in the evolution of Prochlorococcus.</title>
        <authorList>
            <person name="Kettler G.C."/>
            <person name="Martiny A.C."/>
            <person name="Huang K."/>
            <person name="Zucker J."/>
            <person name="Coleman M.L."/>
            <person name="Rodrigue S."/>
            <person name="Chen F."/>
            <person name="Lapidus A."/>
            <person name="Ferriera S."/>
            <person name="Johnson J."/>
            <person name="Steglich C."/>
            <person name="Church G.M."/>
            <person name="Richardson P."/>
            <person name="Chisholm S.W."/>
        </authorList>
    </citation>
    <scope>NUCLEOTIDE SEQUENCE [LARGE SCALE GENOMIC DNA]</scope>
    <source>
        <strain evidence="1 2">MIT 9303</strain>
    </source>
</reference>
<evidence type="ECO:0000313" key="2">
    <source>
        <dbReference type="Proteomes" id="UP000002274"/>
    </source>
</evidence>
<dbReference type="AlphaFoldDB" id="A2CBY5"/>
<proteinExistence type="predicted"/>
<evidence type="ECO:0000313" key="1">
    <source>
        <dbReference type="EMBL" id="ABM78995.1"/>
    </source>
</evidence>
<sequence length="88" mass="10345">MKDANEQVLSEESKEVWRDHVLQEIVNFLGSRKDEIYENYAKQSEGRLSKEVIEDEGLMDFELAITFLRDKKKWFGLGSGFFKANLIR</sequence>
<accession>A2CBY5</accession>
<dbReference type="STRING" id="59922.P9303_22601"/>
<dbReference type="EMBL" id="CP000554">
    <property type="protein sequence ID" value="ABM78995.1"/>
    <property type="molecule type" value="Genomic_DNA"/>
</dbReference>
<protein>
    <submittedName>
        <fullName evidence="1">Uncharacterized protein</fullName>
    </submittedName>
</protein>
<gene>
    <name evidence="1" type="ordered locus">P9303_22601</name>
</gene>
<name>A2CBY5_PROM3</name>
<dbReference type="Proteomes" id="UP000002274">
    <property type="component" value="Chromosome"/>
</dbReference>
<dbReference type="KEGG" id="pmf:P9303_22601"/>
<dbReference type="RefSeq" id="WP_011826863.1">
    <property type="nucleotide sequence ID" value="NC_008820.1"/>
</dbReference>